<organism evidence="2">
    <name type="scientific">Capitella teleta</name>
    <name type="common">Polychaete worm</name>
    <dbReference type="NCBI Taxonomy" id="283909"/>
    <lineage>
        <taxon>Eukaryota</taxon>
        <taxon>Metazoa</taxon>
        <taxon>Spiralia</taxon>
        <taxon>Lophotrochozoa</taxon>
        <taxon>Annelida</taxon>
        <taxon>Polychaeta</taxon>
        <taxon>Sedentaria</taxon>
        <taxon>Scolecida</taxon>
        <taxon>Capitellidae</taxon>
        <taxon>Capitella</taxon>
    </lineage>
</organism>
<proteinExistence type="predicted"/>
<feature type="compositionally biased region" description="Basic and acidic residues" evidence="1">
    <location>
        <begin position="226"/>
        <end position="248"/>
    </location>
</feature>
<keyword evidence="4" id="KW-1185">Reference proteome</keyword>
<gene>
    <name evidence="2" type="ORF">CAPTEDRAFT_199045</name>
</gene>
<dbReference type="EMBL" id="AMQN01032393">
    <property type="status" value="NOT_ANNOTATED_CDS"/>
    <property type="molecule type" value="Genomic_DNA"/>
</dbReference>
<feature type="region of interest" description="Disordered" evidence="1">
    <location>
        <begin position="52"/>
        <end position="164"/>
    </location>
</feature>
<feature type="region of interest" description="Disordered" evidence="1">
    <location>
        <begin position="216"/>
        <end position="248"/>
    </location>
</feature>
<dbReference type="AlphaFoldDB" id="R7T835"/>
<evidence type="ECO:0000313" key="3">
    <source>
        <dbReference type="EnsemblMetazoa" id="CapteP199045"/>
    </source>
</evidence>
<evidence type="ECO:0000313" key="4">
    <source>
        <dbReference type="Proteomes" id="UP000014760"/>
    </source>
</evidence>
<sequence length="248" mass="27943">MFQSVFMLLKTVHNSRNEAKELNKNSHCITEKNQNQVKANLKLDRLKQLRLTRGNQASTEHVGSAYQQKRMDRNTHGNRDSTSGITHHSQEEEAASRVSASEGRPPPHAVERCATHNPVAKNEAHTSGYKKTGQFRTQKNAEGSEHSKGGGKKEKKRSKRVYDMSSHMGLRQIRVNEPTHIKGNILDLIFTDNDDVKVSVLKQADIADHLPVITSRSQMTSRSMRAPKEGSHDLDVPSSRLEKPFQIH</sequence>
<reference evidence="3" key="3">
    <citation type="submission" date="2015-06" db="UniProtKB">
        <authorList>
            <consortium name="EnsemblMetazoa"/>
        </authorList>
    </citation>
    <scope>IDENTIFICATION</scope>
</reference>
<dbReference type="HOGENOM" id="CLU_1121028_0_0_1"/>
<accession>R7T835</accession>
<feature type="compositionally biased region" description="Polar residues" evidence="1">
    <location>
        <begin position="53"/>
        <end position="67"/>
    </location>
</feature>
<dbReference type="EnsemblMetazoa" id="CapteT199045">
    <property type="protein sequence ID" value="CapteP199045"/>
    <property type="gene ID" value="CapteG199045"/>
</dbReference>
<protein>
    <submittedName>
        <fullName evidence="2 3">Uncharacterized protein</fullName>
    </submittedName>
</protein>
<reference evidence="2 4" key="2">
    <citation type="journal article" date="2013" name="Nature">
        <title>Insights into bilaterian evolution from three spiralian genomes.</title>
        <authorList>
            <person name="Simakov O."/>
            <person name="Marletaz F."/>
            <person name="Cho S.J."/>
            <person name="Edsinger-Gonzales E."/>
            <person name="Havlak P."/>
            <person name="Hellsten U."/>
            <person name="Kuo D.H."/>
            <person name="Larsson T."/>
            <person name="Lv J."/>
            <person name="Arendt D."/>
            <person name="Savage R."/>
            <person name="Osoegawa K."/>
            <person name="de Jong P."/>
            <person name="Grimwood J."/>
            <person name="Chapman J.A."/>
            <person name="Shapiro H."/>
            <person name="Aerts A."/>
            <person name="Otillar R.P."/>
            <person name="Terry A.Y."/>
            <person name="Boore J.L."/>
            <person name="Grigoriev I.V."/>
            <person name="Lindberg D.R."/>
            <person name="Seaver E.C."/>
            <person name="Weisblat D.A."/>
            <person name="Putnam N.H."/>
            <person name="Rokhsar D.S."/>
        </authorList>
    </citation>
    <scope>NUCLEOTIDE SEQUENCE</scope>
    <source>
        <strain evidence="2 4">I ESC-2004</strain>
    </source>
</reference>
<dbReference type="Proteomes" id="UP000014760">
    <property type="component" value="Unassembled WGS sequence"/>
</dbReference>
<reference evidence="4" key="1">
    <citation type="submission" date="2012-12" db="EMBL/GenBank/DDBJ databases">
        <authorList>
            <person name="Hellsten U."/>
            <person name="Grimwood J."/>
            <person name="Chapman J.A."/>
            <person name="Shapiro H."/>
            <person name="Aerts A."/>
            <person name="Otillar R.P."/>
            <person name="Terry A.Y."/>
            <person name="Boore J.L."/>
            <person name="Simakov O."/>
            <person name="Marletaz F."/>
            <person name="Cho S.-J."/>
            <person name="Edsinger-Gonzales E."/>
            <person name="Havlak P."/>
            <person name="Kuo D.-H."/>
            <person name="Larsson T."/>
            <person name="Lv J."/>
            <person name="Arendt D."/>
            <person name="Savage R."/>
            <person name="Osoegawa K."/>
            <person name="de Jong P."/>
            <person name="Lindberg D.R."/>
            <person name="Seaver E.C."/>
            <person name="Weisblat D.A."/>
            <person name="Putnam N.H."/>
            <person name="Grigoriev I.V."/>
            <person name="Rokhsar D.S."/>
        </authorList>
    </citation>
    <scope>NUCLEOTIDE SEQUENCE</scope>
    <source>
        <strain evidence="4">I ESC-2004</strain>
    </source>
</reference>
<feature type="compositionally biased region" description="Basic and acidic residues" evidence="1">
    <location>
        <begin position="142"/>
        <end position="152"/>
    </location>
</feature>
<evidence type="ECO:0000313" key="2">
    <source>
        <dbReference type="EMBL" id="ELT89760.1"/>
    </source>
</evidence>
<evidence type="ECO:0000256" key="1">
    <source>
        <dbReference type="SAM" id="MobiDB-lite"/>
    </source>
</evidence>
<dbReference type="EMBL" id="KB311198">
    <property type="protein sequence ID" value="ELT89760.1"/>
    <property type="molecule type" value="Genomic_DNA"/>
</dbReference>
<name>R7T835_CAPTE</name>
<feature type="compositionally biased region" description="Basic and acidic residues" evidence="1">
    <location>
        <begin position="69"/>
        <end position="79"/>
    </location>
</feature>